<dbReference type="EMBL" id="MT141819">
    <property type="protein sequence ID" value="QJA70770.1"/>
    <property type="molecule type" value="Genomic_DNA"/>
</dbReference>
<organism evidence="1">
    <name type="scientific">viral metagenome</name>
    <dbReference type="NCBI Taxonomy" id="1070528"/>
    <lineage>
        <taxon>unclassified sequences</taxon>
        <taxon>metagenomes</taxon>
        <taxon>organismal metagenomes</taxon>
    </lineage>
</organism>
<accession>A0A6M3JLQ8</accession>
<sequence length="86" mass="9643">MTEPCKKSEGMKQLLDDFTLGVWGRTRIDSIKQDICVGCGEEATSFTDAVSRKEYSISGLCQVCQDKVFGTDEEEEYYEEEADVLG</sequence>
<evidence type="ECO:0000313" key="1">
    <source>
        <dbReference type="EMBL" id="QJA70770.1"/>
    </source>
</evidence>
<name>A0A6M3JLQ8_9ZZZZ</name>
<reference evidence="1" key="1">
    <citation type="submission" date="2020-03" db="EMBL/GenBank/DDBJ databases">
        <title>The deep terrestrial virosphere.</title>
        <authorList>
            <person name="Holmfeldt K."/>
            <person name="Nilsson E."/>
            <person name="Simone D."/>
            <person name="Lopez-Fernandez M."/>
            <person name="Wu X."/>
            <person name="de Brujin I."/>
            <person name="Lundin D."/>
            <person name="Andersson A."/>
            <person name="Bertilsson S."/>
            <person name="Dopson M."/>
        </authorList>
    </citation>
    <scope>NUCLEOTIDE SEQUENCE</scope>
    <source>
        <strain evidence="1">MM415A03563</strain>
    </source>
</reference>
<protein>
    <submittedName>
        <fullName evidence="1">Uncharacterized protein</fullName>
    </submittedName>
</protein>
<gene>
    <name evidence="1" type="ORF">MM415A03563_0010</name>
</gene>
<dbReference type="AlphaFoldDB" id="A0A6M3JLQ8"/>
<proteinExistence type="predicted"/>